<evidence type="ECO:0000256" key="7">
    <source>
        <dbReference type="ARBA" id="ARBA00033711"/>
    </source>
</evidence>
<comment type="cofactor">
    <cofactor evidence="1">
        <name>Mg(2+)</name>
        <dbReference type="ChEBI" id="CHEBI:18420"/>
    </cofactor>
</comment>
<comment type="caution">
    <text evidence="8">The sequence shown here is derived from an EMBL/GenBank/DDBJ whole genome shotgun (WGS) entry which is preliminary data.</text>
</comment>
<keyword evidence="9" id="KW-1185">Reference proteome</keyword>
<keyword evidence="5" id="KW-0378">Hydrolase</keyword>
<dbReference type="Gene3D" id="3.90.1560.10">
    <property type="entry name" value="ComB-like"/>
    <property type="match status" value="1"/>
</dbReference>
<dbReference type="Proteomes" id="UP000305109">
    <property type="component" value="Unassembled WGS sequence"/>
</dbReference>
<evidence type="ECO:0000256" key="4">
    <source>
        <dbReference type="ARBA" id="ARBA00021948"/>
    </source>
</evidence>
<evidence type="ECO:0000313" key="9">
    <source>
        <dbReference type="Proteomes" id="UP000305109"/>
    </source>
</evidence>
<protein>
    <recommendedName>
        <fullName evidence="4">Probable 2-phosphosulfolactate phosphatase</fullName>
        <ecNumber evidence="3">3.1.3.71</ecNumber>
    </recommendedName>
</protein>
<dbReference type="EMBL" id="SUMD01000003">
    <property type="protein sequence ID" value="TJZ79596.1"/>
    <property type="molecule type" value="Genomic_DNA"/>
</dbReference>
<comment type="similarity">
    <text evidence="2">Belongs to the ComB family.</text>
</comment>
<gene>
    <name evidence="8" type="ORF">FCG67_08250</name>
</gene>
<evidence type="ECO:0000256" key="1">
    <source>
        <dbReference type="ARBA" id="ARBA00001946"/>
    </source>
</evidence>
<dbReference type="RefSeq" id="WP_136908805.1">
    <property type="nucleotide sequence ID" value="NZ_SUMD01000003.1"/>
</dbReference>
<evidence type="ECO:0000256" key="2">
    <source>
        <dbReference type="ARBA" id="ARBA00009997"/>
    </source>
</evidence>
<dbReference type="SUPFAM" id="SSF142823">
    <property type="entry name" value="ComB-like"/>
    <property type="match status" value="1"/>
</dbReference>
<accession>A0ABY2RQB9</accession>
<dbReference type="InterPro" id="IPR005238">
    <property type="entry name" value="ComB-like"/>
</dbReference>
<keyword evidence="6" id="KW-0460">Magnesium</keyword>
<reference evidence="8 9" key="1">
    <citation type="submission" date="2019-04" db="EMBL/GenBank/DDBJ databases">
        <title>Rhodococcus oryzae sp. nov., a novel actinomycete isolated from rhizosphere soil of rice (Oryza sativa L.).</title>
        <authorList>
            <person name="Li C."/>
        </authorList>
    </citation>
    <scope>NUCLEOTIDE SEQUENCE [LARGE SCALE GENOMIC DNA]</scope>
    <source>
        <strain evidence="8 9">NEAU-CX67</strain>
    </source>
</reference>
<proteinExistence type="inferred from homology"/>
<name>A0ABY2RQB9_9NOCA</name>
<dbReference type="EC" id="3.1.3.71" evidence="3"/>
<evidence type="ECO:0000256" key="3">
    <source>
        <dbReference type="ARBA" id="ARBA00012953"/>
    </source>
</evidence>
<dbReference type="InterPro" id="IPR036702">
    <property type="entry name" value="ComB-like_sf"/>
</dbReference>
<evidence type="ECO:0000256" key="5">
    <source>
        <dbReference type="ARBA" id="ARBA00022801"/>
    </source>
</evidence>
<organism evidence="8 9">
    <name type="scientific">Rhodococcus oryzae</name>
    <dbReference type="NCBI Taxonomy" id="2571143"/>
    <lineage>
        <taxon>Bacteria</taxon>
        <taxon>Bacillati</taxon>
        <taxon>Actinomycetota</taxon>
        <taxon>Actinomycetes</taxon>
        <taxon>Mycobacteriales</taxon>
        <taxon>Nocardiaceae</taxon>
        <taxon>Rhodococcus</taxon>
    </lineage>
</organism>
<evidence type="ECO:0000313" key="8">
    <source>
        <dbReference type="EMBL" id="TJZ79596.1"/>
    </source>
</evidence>
<comment type="catalytic activity">
    <reaction evidence="7">
        <text>(2R)-O-phospho-3-sulfolactate + H2O = (2R)-3-sulfolactate + phosphate</text>
        <dbReference type="Rhea" id="RHEA:23416"/>
        <dbReference type="ChEBI" id="CHEBI:15377"/>
        <dbReference type="ChEBI" id="CHEBI:15597"/>
        <dbReference type="ChEBI" id="CHEBI:43474"/>
        <dbReference type="ChEBI" id="CHEBI:58738"/>
        <dbReference type="EC" id="3.1.3.71"/>
    </reaction>
</comment>
<sequence length="262" mass="26808">MLPAHRQGAYRLRFDWGPAGAAALIEDCDVAVVVDVLSFTTTLTVALDGGVSVYPYRWDPESAAGYAAERGATLAVGRSRAVPGEVSLSPGSVRAAFGPARPPDSRGQRLVLPSPNGSALSFGLADAGVEVVGASLRNATAVARWLSARGGAARPPRVAVIAAGERWPDGTIRPGLEDLWGAGAVLRALGALGAEAVSPEARAAAEAFAAAESDLWGRLHDCASGRELVDKGFGDDVDIAAELDTSAVVPLLRGEAFVDAAS</sequence>
<dbReference type="Pfam" id="PF04029">
    <property type="entry name" value="2-ph_phosp"/>
    <property type="match status" value="1"/>
</dbReference>
<dbReference type="PANTHER" id="PTHR37311:SF1">
    <property type="entry name" value="2-PHOSPHOSULFOLACTATE PHOSPHATASE-RELATED"/>
    <property type="match status" value="1"/>
</dbReference>
<dbReference type="PANTHER" id="PTHR37311">
    <property type="entry name" value="2-PHOSPHOSULFOLACTATE PHOSPHATASE-RELATED"/>
    <property type="match status" value="1"/>
</dbReference>
<evidence type="ECO:0000256" key="6">
    <source>
        <dbReference type="ARBA" id="ARBA00022842"/>
    </source>
</evidence>